<accession>A0AAV4QV53</accession>
<organism evidence="1 2">
    <name type="scientific">Caerostris darwini</name>
    <dbReference type="NCBI Taxonomy" id="1538125"/>
    <lineage>
        <taxon>Eukaryota</taxon>
        <taxon>Metazoa</taxon>
        <taxon>Ecdysozoa</taxon>
        <taxon>Arthropoda</taxon>
        <taxon>Chelicerata</taxon>
        <taxon>Arachnida</taxon>
        <taxon>Araneae</taxon>
        <taxon>Araneomorphae</taxon>
        <taxon>Entelegynae</taxon>
        <taxon>Araneoidea</taxon>
        <taxon>Araneidae</taxon>
        <taxon>Caerostris</taxon>
    </lineage>
</organism>
<reference evidence="1 2" key="1">
    <citation type="submission" date="2021-06" db="EMBL/GenBank/DDBJ databases">
        <title>Caerostris darwini draft genome.</title>
        <authorList>
            <person name="Kono N."/>
            <person name="Arakawa K."/>
        </authorList>
    </citation>
    <scope>NUCLEOTIDE SEQUENCE [LARGE SCALE GENOMIC DNA]</scope>
</reference>
<dbReference type="Proteomes" id="UP001054837">
    <property type="component" value="Unassembled WGS sequence"/>
</dbReference>
<dbReference type="EMBL" id="BPLQ01005292">
    <property type="protein sequence ID" value="GIY13928.1"/>
    <property type="molecule type" value="Genomic_DNA"/>
</dbReference>
<sequence length="87" mass="9537">MGFEETFISSCAPVTEISFDLNRFKIADLCSVRGNELSQKSLFSSGSTIIEAPDHRSPPPHALIGGDVIFPSRFFSVRVSPRLFSTS</sequence>
<protein>
    <submittedName>
        <fullName evidence="1">Uncharacterized protein</fullName>
    </submittedName>
</protein>
<proteinExistence type="predicted"/>
<keyword evidence="2" id="KW-1185">Reference proteome</keyword>
<comment type="caution">
    <text evidence="1">The sequence shown here is derived from an EMBL/GenBank/DDBJ whole genome shotgun (WGS) entry which is preliminary data.</text>
</comment>
<gene>
    <name evidence="1" type="ORF">CDAR_513851</name>
</gene>
<dbReference type="AlphaFoldDB" id="A0AAV4QV53"/>
<evidence type="ECO:0000313" key="2">
    <source>
        <dbReference type="Proteomes" id="UP001054837"/>
    </source>
</evidence>
<evidence type="ECO:0000313" key="1">
    <source>
        <dbReference type="EMBL" id="GIY13928.1"/>
    </source>
</evidence>
<name>A0AAV4QV53_9ARAC</name>